<dbReference type="PROSITE" id="PS50262">
    <property type="entry name" value="G_PROTEIN_RECEP_F1_2"/>
    <property type="match status" value="1"/>
</dbReference>
<feature type="domain" description="G-protein coupled receptors family 1 profile" evidence="14">
    <location>
        <begin position="51"/>
        <end position="281"/>
    </location>
</feature>
<dbReference type="EMBL" id="DYDO01000001">
    <property type="protein sequence ID" value="DBA33616.1"/>
    <property type="molecule type" value="Genomic_DNA"/>
</dbReference>
<keyword evidence="11" id="KW-0966">Cell projection</keyword>
<evidence type="ECO:0000256" key="4">
    <source>
        <dbReference type="ARBA" id="ARBA00022692"/>
    </source>
</evidence>
<evidence type="ECO:0000313" key="16">
    <source>
        <dbReference type="Proteomes" id="UP001181693"/>
    </source>
</evidence>
<comment type="similarity">
    <text evidence="12">Belongs to the G-protein coupled receptor 1 family.</text>
</comment>
<evidence type="ECO:0000256" key="5">
    <source>
        <dbReference type="ARBA" id="ARBA00022989"/>
    </source>
</evidence>
<keyword evidence="9" id="KW-0325">Glycoprotein</keyword>
<keyword evidence="3" id="KW-1003">Cell membrane</keyword>
<keyword evidence="4 12" id="KW-0812">Transmembrane</keyword>
<evidence type="ECO:0000256" key="3">
    <source>
        <dbReference type="ARBA" id="ARBA00022475"/>
    </source>
</evidence>
<dbReference type="GO" id="GO:0043005">
    <property type="term" value="C:neuron projection"/>
    <property type="evidence" value="ECO:0007669"/>
    <property type="project" value="UniProtKB-SubCell"/>
</dbReference>
<evidence type="ECO:0000256" key="8">
    <source>
        <dbReference type="ARBA" id="ARBA00023170"/>
    </source>
</evidence>
<dbReference type="Gene3D" id="1.20.1070.10">
    <property type="entry name" value="Rhodopsin 7-helix transmembrane proteins"/>
    <property type="match status" value="1"/>
</dbReference>
<evidence type="ECO:0000256" key="2">
    <source>
        <dbReference type="ARBA" id="ARBA00004651"/>
    </source>
</evidence>
<evidence type="ECO:0000256" key="7">
    <source>
        <dbReference type="ARBA" id="ARBA00023136"/>
    </source>
</evidence>
<keyword evidence="7 13" id="KW-0472">Membrane</keyword>
<keyword evidence="5 13" id="KW-1133">Transmembrane helix</keyword>
<evidence type="ECO:0000256" key="13">
    <source>
        <dbReference type="SAM" id="Phobius"/>
    </source>
</evidence>
<dbReference type="InterPro" id="IPR000276">
    <property type="entry name" value="GPCR_Rhodpsn"/>
</dbReference>
<organism evidence="15 16">
    <name type="scientific">Pyxicephalus adspersus</name>
    <name type="common">African bullfrog</name>
    <dbReference type="NCBI Taxonomy" id="30357"/>
    <lineage>
        <taxon>Eukaryota</taxon>
        <taxon>Metazoa</taxon>
        <taxon>Chordata</taxon>
        <taxon>Craniata</taxon>
        <taxon>Vertebrata</taxon>
        <taxon>Euteleostomi</taxon>
        <taxon>Amphibia</taxon>
        <taxon>Batrachia</taxon>
        <taxon>Anura</taxon>
        <taxon>Neobatrachia</taxon>
        <taxon>Ranoidea</taxon>
        <taxon>Pyxicephalidae</taxon>
        <taxon>Pyxicephalinae</taxon>
        <taxon>Pyxicephalus</taxon>
    </lineage>
</organism>
<accession>A0AAV3AQE9</accession>
<evidence type="ECO:0000256" key="10">
    <source>
        <dbReference type="ARBA" id="ARBA00023224"/>
    </source>
</evidence>
<dbReference type="Pfam" id="PF00001">
    <property type="entry name" value="7tm_1"/>
    <property type="match status" value="2"/>
</dbReference>
<feature type="transmembrane region" description="Helical" evidence="13">
    <location>
        <begin position="35"/>
        <end position="59"/>
    </location>
</feature>
<evidence type="ECO:0000256" key="12">
    <source>
        <dbReference type="RuleBase" id="RU000688"/>
    </source>
</evidence>
<comment type="caution">
    <text evidence="15">The sequence shown here is derived from an EMBL/GenBank/DDBJ whole genome shotgun (WGS) entry which is preliminary data.</text>
</comment>
<name>A0AAV3AQE9_PYXAD</name>
<dbReference type="PRINTS" id="PR00362">
    <property type="entry name" value="CANNABINOIDR"/>
</dbReference>
<dbReference type="AlphaFoldDB" id="A0AAV3AQE9"/>
<sequence>MDSCNTSANTNTEKCATEGIDIQCYLILNNSTQKIFIAVLCIITGTVCILENCLVLSMIFSSAHLKRKPSFLFIGSLASADLLASLIFSYSFVDFHVFHGAGTPSVFLFKLGGVILSFTASLGSLLLTAFDRYICIHQPSRYKAIVTQKRALQALTVMWIGTTIISYLPLMGLNCCHSDSVCSELFPLIDNKYLGSWILLHTVDMEKHNVQAERGQRRMRMDVMLAKTLAIVLTVLVVCWTPSLILMTYSLFFPLDSKIKAVFAFISTLCLVNSMVNPIIYALKSRELRRRLLRHLKKVKCLKKLIKKPQDVEGTPQNLEFENTYDDTICDTEFSM</sequence>
<dbReference type="PRINTS" id="PR00237">
    <property type="entry name" value="GPCRRHODOPSN"/>
</dbReference>
<evidence type="ECO:0000259" key="14">
    <source>
        <dbReference type="PROSITE" id="PS50262"/>
    </source>
</evidence>
<keyword evidence="10 12" id="KW-0807">Transducer</keyword>
<keyword evidence="16" id="KW-1185">Reference proteome</keyword>
<dbReference type="InterPro" id="IPR017452">
    <property type="entry name" value="GPCR_Rhodpsn_7TM"/>
</dbReference>
<evidence type="ECO:0000313" key="15">
    <source>
        <dbReference type="EMBL" id="DBA33616.1"/>
    </source>
</evidence>
<reference evidence="15" key="1">
    <citation type="thesis" date="2020" institute="ProQuest LLC" country="789 East Eisenhower Parkway, Ann Arbor, MI, USA">
        <title>Comparative Genomics and Chromosome Evolution.</title>
        <authorList>
            <person name="Mudd A.B."/>
        </authorList>
    </citation>
    <scope>NUCLEOTIDE SEQUENCE</scope>
    <source>
        <strain evidence="15">1538</strain>
        <tissue evidence="15">Blood</tissue>
    </source>
</reference>
<keyword evidence="6 12" id="KW-0297">G-protein coupled receptor</keyword>
<dbReference type="SUPFAM" id="SSF81321">
    <property type="entry name" value="Family A G protein-coupled receptor-like"/>
    <property type="match status" value="1"/>
</dbReference>
<evidence type="ECO:0000256" key="1">
    <source>
        <dbReference type="ARBA" id="ARBA00004487"/>
    </source>
</evidence>
<comment type="subcellular location">
    <subcellularLocation>
        <location evidence="2">Cell membrane</location>
        <topology evidence="2">Multi-pass membrane protein</topology>
    </subcellularLocation>
    <subcellularLocation>
        <location evidence="1">Cell projection</location>
        <location evidence="1">Neuron projection</location>
    </subcellularLocation>
</comment>
<dbReference type="GO" id="GO:0005886">
    <property type="term" value="C:plasma membrane"/>
    <property type="evidence" value="ECO:0007669"/>
    <property type="project" value="UniProtKB-SubCell"/>
</dbReference>
<proteinExistence type="inferred from homology"/>
<dbReference type="Proteomes" id="UP001181693">
    <property type="component" value="Unassembled WGS sequence"/>
</dbReference>
<keyword evidence="8 12" id="KW-0675">Receptor</keyword>
<protein>
    <recommendedName>
        <fullName evidence="14">G-protein coupled receptors family 1 profile domain-containing protein</fullName>
    </recommendedName>
</protein>
<evidence type="ECO:0000256" key="9">
    <source>
        <dbReference type="ARBA" id="ARBA00023180"/>
    </source>
</evidence>
<feature type="transmembrane region" description="Helical" evidence="13">
    <location>
        <begin position="105"/>
        <end position="130"/>
    </location>
</feature>
<dbReference type="PROSITE" id="PS00237">
    <property type="entry name" value="G_PROTEIN_RECEP_F1_1"/>
    <property type="match status" value="1"/>
</dbReference>
<evidence type="ECO:0000256" key="6">
    <source>
        <dbReference type="ARBA" id="ARBA00023040"/>
    </source>
</evidence>
<dbReference type="PANTHER" id="PTHR22750">
    <property type="entry name" value="G-PROTEIN COUPLED RECEPTOR"/>
    <property type="match status" value="1"/>
</dbReference>
<gene>
    <name evidence="15" type="ORF">GDO54_001269</name>
</gene>
<feature type="transmembrane region" description="Helical" evidence="13">
    <location>
        <begin position="261"/>
        <end position="283"/>
    </location>
</feature>
<feature type="transmembrane region" description="Helical" evidence="13">
    <location>
        <begin position="71"/>
        <end position="93"/>
    </location>
</feature>
<dbReference type="GO" id="GO:0004949">
    <property type="term" value="F:cannabinoid receptor activity"/>
    <property type="evidence" value="ECO:0007669"/>
    <property type="project" value="InterPro"/>
</dbReference>
<dbReference type="InterPro" id="IPR002230">
    <property type="entry name" value="Cnbnoid_rcpt"/>
</dbReference>
<dbReference type="SMART" id="SM01381">
    <property type="entry name" value="7TM_GPCR_Srsx"/>
    <property type="match status" value="1"/>
</dbReference>
<evidence type="ECO:0000256" key="11">
    <source>
        <dbReference type="ARBA" id="ARBA00023273"/>
    </source>
</evidence>
<feature type="transmembrane region" description="Helical" evidence="13">
    <location>
        <begin position="224"/>
        <end position="249"/>
    </location>
</feature>